<organism evidence="1 2">
    <name type="scientific">Chitinophaga filiformis</name>
    <name type="common">Myxococcus filiformis</name>
    <name type="synonym">Flexibacter filiformis</name>
    <dbReference type="NCBI Taxonomy" id="104663"/>
    <lineage>
        <taxon>Bacteria</taxon>
        <taxon>Pseudomonadati</taxon>
        <taxon>Bacteroidota</taxon>
        <taxon>Chitinophagia</taxon>
        <taxon>Chitinophagales</taxon>
        <taxon>Chitinophagaceae</taxon>
        <taxon>Chitinophaga</taxon>
    </lineage>
</organism>
<name>A0A1G8E8U4_CHIFI</name>
<gene>
    <name evidence="1" type="ORF">SAMN04488121_11737</name>
</gene>
<sequence length="59" mass="6786">MHFIMPTGILIPKVLKPICDWYTTNGHFIWVTPLQMHSGIFQQVPPLIRLQPNTALTVM</sequence>
<accession>A0A1G8E8U4</accession>
<dbReference type="AlphaFoldDB" id="A0A1G8E8U4"/>
<dbReference type="EMBL" id="FNBN01000017">
    <property type="protein sequence ID" value="SDH66362.1"/>
    <property type="molecule type" value="Genomic_DNA"/>
</dbReference>
<dbReference type="STRING" id="104663.SAMN04488121_11737"/>
<evidence type="ECO:0000313" key="1">
    <source>
        <dbReference type="EMBL" id="SDH66362.1"/>
    </source>
</evidence>
<proteinExistence type="predicted"/>
<reference evidence="1 2" key="1">
    <citation type="submission" date="2016-10" db="EMBL/GenBank/DDBJ databases">
        <authorList>
            <person name="de Groot N.N."/>
        </authorList>
    </citation>
    <scope>NUCLEOTIDE SEQUENCE [LARGE SCALE GENOMIC DNA]</scope>
    <source>
        <strain evidence="1 2">DSM 527</strain>
    </source>
</reference>
<protein>
    <submittedName>
        <fullName evidence="1">Uncharacterized protein</fullName>
    </submittedName>
</protein>
<dbReference type="Proteomes" id="UP000199045">
    <property type="component" value="Unassembled WGS sequence"/>
</dbReference>
<evidence type="ECO:0000313" key="2">
    <source>
        <dbReference type="Proteomes" id="UP000199045"/>
    </source>
</evidence>